<dbReference type="Gene3D" id="1.20.120.1630">
    <property type="match status" value="1"/>
</dbReference>
<evidence type="ECO:0000256" key="5">
    <source>
        <dbReference type="SAM" id="Phobius"/>
    </source>
</evidence>
<evidence type="ECO:0000256" key="3">
    <source>
        <dbReference type="ARBA" id="ARBA00022989"/>
    </source>
</evidence>
<dbReference type="PANTHER" id="PTHR43847:SF1">
    <property type="entry name" value="BLL3993 PROTEIN"/>
    <property type="match status" value="1"/>
</dbReference>
<keyword evidence="6" id="KW-0489">Methyltransferase</keyword>
<comment type="subcellular location">
    <subcellularLocation>
        <location evidence="1">Membrane</location>
        <topology evidence="1">Multi-pass membrane protein</topology>
    </subcellularLocation>
</comment>
<evidence type="ECO:0000256" key="2">
    <source>
        <dbReference type="ARBA" id="ARBA00022692"/>
    </source>
</evidence>
<accession>A0ABW4LTJ9</accession>
<gene>
    <name evidence="6" type="ORF">ACFSCX_18190</name>
</gene>
<sequence>MLFYLFFSYILLQRVFELKIAKSNEMWMKERGAIEYGRQHYPIIVVLHVAFLFFFFIEVLAFERKLSSLWLFLLFLFIVTQGLRIWVLASLGKFWNTKIIILPNATIVNKGPYQYLRHPNYVIVVLEILIIPLMFQAYWTAIFFSLLNLWMLSIRIKVEEEALIQETNYTEQFEKVSRFSPFRMKRT</sequence>
<feature type="transmembrane region" description="Helical" evidence="5">
    <location>
        <begin position="121"/>
        <end position="147"/>
    </location>
</feature>
<dbReference type="RefSeq" id="WP_377929663.1">
    <property type="nucleotide sequence ID" value="NZ_JBHUEM010000045.1"/>
</dbReference>
<keyword evidence="4 5" id="KW-0472">Membrane</keyword>
<dbReference type="InterPro" id="IPR007269">
    <property type="entry name" value="ICMT_MeTrfase"/>
</dbReference>
<proteinExistence type="predicted"/>
<feature type="transmembrane region" description="Helical" evidence="5">
    <location>
        <begin position="41"/>
        <end position="62"/>
    </location>
</feature>
<reference evidence="7" key="1">
    <citation type="journal article" date="2019" name="Int. J. Syst. Evol. Microbiol.">
        <title>The Global Catalogue of Microorganisms (GCM) 10K type strain sequencing project: providing services to taxonomists for standard genome sequencing and annotation.</title>
        <authorList>
            <consortium name="The Broad Institute Genomics Platform"/>
            <consortium name="The Broad Institute Genome Sequencing Center for Infectious Disease"/>
            <person name="Wu L."/>
            <person name="Ma J."/>
        </authorList>
    </citation>
    <scope>NUCLEOTIDE SEQUENCE [LARGE SCALE GENOMIC DNA]</scope>
    <source>
        <strain evidence="7">CCUG 49339</strain>
    </source>
</reference>
<dbReference type="EMBL" id="JBHUEM010000045">
    <property type="protein sequence ID" value="MFD1738457.1"/>
    <property type="molecule type" value="Genomic_DNA"/>
</dbReference>
<evidence type="ECO:0000313" key="6">
    <source>
        <dbReference type="EMBL" id="MFD1738457.1"/>
    </source>
</evidence>
<dbReference type="Proteomes" id="UP001597214">
    <property type="component" value="Unassembled WGS sequence"/>
</dbReference>
<name>A0ABW4LTJ9_9BACI</name>
<feature type="transmembrane region" description="Helical" evidence="5">
    <location>
        <begin position="69"/>
        <end position="89"/>
    </location>
</feature>
<dbReference type="GO" id="GO:0032259">
    <property type="term" value="P:methylation"/>
    <property type="evidence" value="ECO:0007669"/>
    <property type="project" value="UniProtKB-KW"/>
</dbReference>
<organism evidence="6 7">
    <name type="scientific">Bacillus salitolerans</name>
    <dbReference type="NCBI Taxonomy" id="1437434"/>
    <lineage>
        <taxon>Bacteria</taxon>
        <taxon>Bacillati</taxon>
        <taxon>Bacillota</taxon>
        <taxon>Bacilli</taxon>
        <taxon>Bacillales</taxon>
        <taxon>Bacillaceae</taxon>
        <taxon>Bacillus</taxon>
    </lineage>
</organism>
<comment type="caution">
    <text evidence="6">The sequence shown here is derived from an EMBL/GenBank/DDBJ whole genome shotgun (WGS) entry which is preliminary data.</text>
</comment>
<protein>
    <submittedName>
        <fullName evidence="6">Isoprenylcysteine carboxyl methyltransferase family protein</fullName>
    </submittedName>
</protein>
<keyword evidence="2 5" id="KW-0812">Transmembrane</keyword>
<keyword evidence="6" id="KW-0808">Transferase</keyword>
<dbReference type="Pfam" id="PF04140">
    <property type="entry name" value="ICMT"/>
    <property type="match status" value="1"/>
</dbReference>
<keyword evidence="3 5" id="KW-1133">Transmembrane helix</keyword>
<dbReference type="InterPro" id="IPR052527">
    <property type="entry name" value="Metal_cation-efflux_comp"/>
</dbReference>
<evidence type="ECO:0000313" key="7">
    <source>
        <dbReference type="Proteomes" id="UP001597214"/>
    </source>
</evidence>
<evidence type="ECO:0000256" key="1">
    <source>
        <dbReference type="ARBA" id="ARBA00004141"/>
    </source>
</evidence>
<dbReference type="GO" id="GO:0008168">
    <property type="term" value="F:methyltransferase activity"/>
    <property type="evidence" value="ECO:0007669"/>
    <property type="project" value="UniProtKB-KW"/>
</dbReference>
<evidence type="ECO:0000256" key="4">
    <source>
        <dbReference type="ARBA" id="ARBA00023136"/>
    </source>
</evidence>
<dbReference type="PANTHER" id="PTHR43847">
    <property type="entry name" value="BLL3993 PROTEIN"/>
    <property type="match status" value="1"/>
</dbReference>
<keyword evidence="7" id="KW-1185">Reference proteome</keyword>